<dbReference type="EMBL" id="LJOW01000002">
    <property type="protein sequence ID" value="OBQ45598.1"/>
    <property type="molecule type" value="Genomic_DNA"/>
</dbReference>
<reference evidence="1 2" key="1">
    <citation type="submission" date="2015-09" db="EMBL/GenBank/DDBJ databases">
        <title>Aphanizomenon flos-aquae WA102.</title>
        <authorList>
            <person name="Driscoll C."/>
        </authorList>
    </citation>
    <scope>NUCLEOTIDE SEQUENCE [LARGE SCALE GENOMIC DNA]</scope>
    <source>
        <strain evidence="1">WA102</strain>
    </source>
</reference>
<evidence type="ECO:0000313" key="1">
    <source>
        <dbReference type="EMBL" id="OBQ45598.1"/>
    </source>
</evidence>
<evidence type="ECO:0000313" key="2">
    <source>
        <dbReference type="Proteomes" id="UP000092093"/>
    </source>
</evidence>
<dbReference type="AlphaFoldDB" id="A0A1B7X8D4"/>
<organism evidence="1 2">
    <name type="scientific">Aphanizomenon flos-aquae WA102</name>
    <dbReference type="NCBI Taxonomy" id="1710896"/>
    <lineage>
        <taxon>Bacteria</taxon>
        <taxon>Bacillati</taxon>
        <taxon>Cyanobacteriota</taxon>
        <taxon>Cyanophyceae</taxon>
        <taxon>Nostocales</taxon>
        <taxon>Aphanizomenonaceae</taxon>
        <taxon>Aphanizomenon</taxon>
    </lineage>
</organism>
<comment type="caution">
    <text evidence="1">The sequence shown here is derived from an EMBL/GenBank/DDBJ whole genome shotgun (WGS) entry which is preliminary data.</text>
</comment>
<dbReference type="Proteomes" id="UP000092093">
    <property type="component" value="Unassembled WGS sequence"/>
</dbReference>
<sequence>MSTEDDLVKHLDQVNQVVEEYLKGNDPTVISKQLDIPRQRVVTLINEWKVMASANDAIRARAKEALAAADTHYSKLVSRTYEVIDEASMTNNLSAKTAAIKLVMDIESKRIDMLQKAGLLENKELAEEMMEIEKRQEILVLILKDIASEYPQVRDEIMRRLSSFAKNNEVITVVHDVQ</sequence>
<protein>
    <submittedName>
        <fullName evidence="1">Uncharacterized protein</fullName>
    </submittedName>
</protein>
<gene>
    <name evidence="1" type="ORF">AN484_01130</name>
</gene>
<proteinExistence type="predicted"/>
<name>A0A1B7X8D4_APHFL</name>
<accession>A0A1B7X8D4</accession>